<name>A0A6J4RW61_9BACT</name>
<evidence type="ECO:0000313" key="2">
    <source>
        <dbReference type="EMBL" id="CAA9483625.1"/>
    </source>
</evidence>
<dbReference type="AlphaFoldDB" id="A0A6J4RW61"/>
<dbReference type="Gene3D" id="2.120.10.30">
    <property type="entry name" value="TolB, C-terminal domain"/>
    <property type="match status" value="1"/>
</dbReference>
<dbReference type="InterPro" id="IPR012938">
    <property type="entry name" value="Glc/Sorbosone_DH"/>
</dbReference>
<evidence type="ECO:0000259" key="1">
    <source>
        <dbReference type="Pfam" id="PF07995"/>
    </source>
</evidence>
<dbReference type="InterPro" id="IPR011041">
    <property type="entry name" value="Quinoprot_gluc/sorb_DH_b-prop"/>
</dbReference>
<reference evidence="2" key="1">
    <citation type="submission" date="2020-02" db="EMBL/GenBank/DDBJ databases">
        <authorList>
            <person name="Meier V. D."/>
        </authorList>
    </citation>
    <scope>NUCLEOTIDE SEQUENCE</scope>
    <source>
        <strain evidence="2">AVDCRST_MAG96</strain>
    </source>
</reference>
<feature type="non-terminal residue" evidence="2">
    <location>
        <position position="188"/>
    </location>
</feature>
<dbReference type="SUPFAM" id="SSF50952">
    <property type="entry name" value="Soluble quinoprotein glucose dehydrogenase"/>
    <property type="match status" value="1"/>
</dbReference>
<protein>
    <recommendedName>
        <fullName evidence="1">Glucose/Sorbosone dehydrogenase domain-containing protein</fullName>
    </recommendedName>
</protein>
<sequence>MKRILVVTSMILAACGNKEEPETITGPKGEVFYKRVVADHLSDPWEITYGPDNFLWVTEAKGYRVSKINPADGTRKILLDLNHAKNFTRYDQVKMGKDKDKPWPQGGLMGLALHPQLLGDNPYVYLAYVYNFSGADAENKGCAEKFGGCFYTTRIVKYKYDAKADTLKELELLCDTIPGSSDHNGGKV</sequence>
<organism evidence="2">
    <name type="scientific">uncultured Segetibacter sp</name>
    <dbReference type="NCBI Taxonomy" id="481133"/>
    <lineage>
        <taxon>Bacteria</taxon>
        <taxon>Pseudomonadati</taxon>
        <taxon>Bacteroidota</taxon>
        <taxon>Chitinophagia</taxon>
        <taxon>Chitinophagales</taxon>
        <taxon>Chitinophagaceae</taxon>
        <taxon>Segetibacter</taxon>
        <taxon>environmental samples</taxon>
    </lineage>
</organism>
<dbReference type="PROSITE" id="PS51257">
    <property type="entry name" value="PROKAR_LIPOPROTEIN"/>
    <property type="match status" value="1"/>
</dbReference>
<feature type="domain" description="Glucose/Sorbosone dehydrogenase" evidence="1">
    <location>
        <begin position="41"/>
        <end position="187"/>
    </location>
</feature>
<dbReference type="InterPro" id="IPR011042">
    <property type="entry name" value="6-blade_b-propeller_TolB-like"/>
</dbReference>
<dbReference type="Pfam" id="PF07995">
    <property type="entry name" value="GSDH"/>
    <property type="match status" value="1"/>
</dbReference>
<accession>A0A6J4RW61</accession>
<proteinExistence type="predicted"/>
<gene>
    <name evidence="2" type="ORF">AVDCRST_MAG96-1139</name>
</gene>
<dbReference type="EMBL" id="CADCVN010000431">
    <property type="protein sequence ID" value="CAA9483625.1"/>
    <property type="molecule type" value="Genomic_DNA"/>
</dbReference>